<protein>
    <submittedName>
        <fullName evidence="6">DUF1553 domain-containing protein</fullName>
    </submittedName>
</protein>
<keyword evidence="1 4" id="KW-0349">Heme</keyword>
<evidence type="ECO:0000259" key="5">
    <source>
        <dbReference type="PROSITE" id="PS51007"/>
    </source>
</evidence>
<sequence length="707" mass="79636">MVVLTGVCAVAARAADEAPDREGLDFFERKIRPVLVEHCYSCHSETSKEVKGGLRLDLREASRRGGESGPAIVPGKPEDSLLLSALRYQDLQMPPAGKLSDETIADFTRWIAMGAPDPRDGDLPPVSTPSFDVAEARRFWAFQPPRRHPVPQGGTPETVERPIDGFLLAELTARGLAPSPPADRRTLIRRLTFDLIGLPPSPAEVEQFLADDAPDAYDRLVERLLASPQYGERWARLWLDVMRYAEDQAHIVGNDRSLCYPNAHRYRDWVIAALNADLPYDEFLRRQLATDLLAPDDREEYAALGFMGLGPKYYRRNAPEVMAEEWEDRVDVVTRGVLGLTVACARCHDHKYDPITQADYYALAGVFASTEMYNQPLTPSVELDKNGHAKNPEHALHIVRDKEARDLPIYARGDVTRPGAVVSRRFLRILSDEEPPAWQEGSGRKQLADALADPRNPLTARVLVNRVWSWHFGRGLVATPSNFGILGERPSHPELLDDLAVRFMEHGWSLKWLQREIVLSAAYRRSSRLAPDAAAADPANVWLARMPRRRLSIEQWRDAVLAVSGQLDPQLGGPSIEPHDPQAARRTVYSRISRLELNALLARFDFPDPNTHSDRRTETTTPLQKLFVLNSPFMDRQAGLLAERLRQASPSDSDRLRLLYQLLFSREPQAAEELLTREFLAQEPGEDRRWAQLAQVLLAANEFLMLD</sequence>
<gene>
    <name evidence="6" type="ORF">ENS64_16645</name>
</gene>
<dbReference type="InterPro" id="IPR011429">
    <property type="entry name" value="Cyt_c_Planctomycete-type"/>
</dbReference>
<dbReference type="Pfam" id="PF07587">
    <property type="entry name" value="PSD1"/>
    <property type="match status" value="1"/>
</dbReference>
<dbReference type="Pfam" id="PF07583">
    <property type="entry name" value="PSCyt2"/>
    <property type="match status" value="1"/>
</dbReference>
<evidence type="ECO:0000256" key="1">
    <source>
        <dbReference type="ARBA" id="ARBA00022617"/>
    </source>
</evidence>
<dbReference type="GO" id="GO:0020037">
    <property type="term" value="F:heme binding"/>
    <property type="evidence" value="ECO:0007669"/>
    <property type="project" value="InterPro"/>
</dbReference>
<dbReference type="InterPro" id="IPR011444">
    <property type="entry name" value="DUF1549"/>
</dbReference>
<proteinExistence type="predicted"/>
<dbReference type="PANTHER" id="PTHR35889:SF3">
    <property type="entry name" value="F-BOX DOMAIN-CONTAINING PROTEIN"/>
    <property type="match status" value="1"/>
</dbReference>
<evidence type="ECO:0000256" key="3">
    <source>
        <dbReference type="ARBA" id="ARBA00023004"/>
    </source>
</evidence>
<dbReference type="PROSITE" id="PS51007">
    <property type="entry name" value="CYTC"/>
    <property type="match status" value="1"/>
</dbReference>
<evidence type="ECO:0000313" key="6">
    <source>
        <dbReference type="EMBL" id="HGT40875.1"/>
    </source>
</evidence>
<dbReference type="AlphaFoldDB" id="A0A7C4LN54"/>
<keyword evidence="2 4" id="KW-0479">Metal-binding</keyword>
<dbReference type="InterPro" id="IPR022655">
    <property type="entry name" value="DUF1553"/>
</dbReference>
<accession>A0A7C4LN54</accession>
<dbReference type="GO" id="GO:0009055">
    <property type="term" value="F:electron transfer activity"/>
    <property type="evidence" value="ECO:0007669"/>
    <property type="project" value="InterPro"/>
</dbReference>
<dbReference type="GO" id="GO:0046872">
    <property type="term" value="F:metal ion binding"/>
    <property type="evidence" value="ECO:0007669"/>
    <property type="project" value="UniProtKB-KW"/>
</dbReference>
<dbReference type="InterPro" id="IPR009056">
    <property type="entry name" value="Cyt_c-like_dom"/>
</dbReference>
<name>A0A7C4LN54_9PLAN</name>
<reference evidence="6" key="1">
    <citation type="journal article" date="2020" name="mSystems">
        <title>Genome- and Community-Level Interaction Insights into Carbon Utilization and Element Cycling Functions of Hydrothermarchaeota in Hydrothermal Sediment.</title>
        <authorList>
            <person name="Zhou Z."/>
            <person name="Liu Y."/>
            <person name="Xu W."/>
            <person name="Pan J."/>
            <person name="Luo Z.H."/>
            <person name="Li M."/>
        </authorList>
    </citation>
    <scope>NUCLEOTIDE SEQUENCE [LARGE SCALE GENOMIC DNA]</scope>
    <source>
        <strain evidence="6">SpSt-508</strain>
    </source>
</reference>
<comment type="caution">
    <text evidence="6">The sequence shown here is derived from an EMBL/GenBank/DDBJ whole genome shotgun (WGS) entry which is preliminary data.</text>
</comment>
<feature type="domain" description="Cytochrome c" evidence="5">
    <location>
        <begin position="18"/>
        <end position="228"/>
    </location>
</feature>
<dbReference type="InterPro" id="IPR036909">
    <property type="entry name" value="Cyt_c-like_dom_sf"/>
</dbReference>
<dbReference type="SUPFAM" id="SSF46626">
    <property type="entry name" value="Cytochrome c"/>
    <property type="match status" value="1"/>
</dbReference>
<organism evidence="6">
    <name type="scientific">Schlesneria paludicola</name>
    <dbReference type="NCBI Taxonomy" id="360056"/>
    <lineage>
        <taxon>Bacteria</taxon>
        <taxon>Pseudomonadati</taxon>
        <taxon>Planctomycetota</taxon>
        <taxon>Planctomycetia</taxon>
        <taxon>Planctomycetales</taxon>
        <taxon>Planctomycetaceae</taxon>
        <taxon>Schlesneria</taxon>
    </lineage>
</organism>
<dbReference type="Pfam" id="PF07635">
    <property type="entry name" value="PSCyt1"/>
    <property type="match status" value="1"/>
</dbReference>
<keyword evidence="3 4" id="KW-0408">Iron</keyword>
<evidence type="ECO:0000256" key="4">
    <source>
        <dbReference type="PROSITE-ProRule" id="PRU00433"/>
    </source>
</evidence>
<evidence type="ECO:0000256" key="2">
    <source>
        <dbReference type="ARBA" id="ARBA00022723"/>
    </source>
</evidence>
<dbReference type="EMBL" id="DSVQ01000019">
    <property type="protein sequence ID" value="HGT40875.1"/>
    <property type="molecule type" value="Genomic_DNA"/>
</dbReference>
<dbReference type="PANTHER" id="PTHR35889">
    <property type="entry name" value="CYCLOINULO-OLIGOSACCHARIDE FRUCTANOTRANSFERASE-RELATED"/>
    <property type="match status" value="1"/>
</dbReference>